<dbReference type="RefSeq" id="WP_258547446.1">
    <property type="nucleotide sequence ID" value="NZ_LEPB01000001.1"/>
</dbReference>
<dbReference type="Proteomes" id="UP000252797">
    <property type="component" value="Unassembled WGS sequence"/>
</dbReference>
<dbReference type="InterPro" id="IPR007737">
    <property type="entry name" value="Mga_HTH"/>
</dbReference>
<evidence type="ECO:0000313" key="3">
    <source>
        <dbReference type="Proteomes" id="UP000252797"/>
    </source>
</evidence>
<dbReference type="AlphaFoldDB" id="A0A367CI34"/>
<evidence type="ECO:0000313" key="2">
    <source>
        <dbReference type="EMBL" id="RCA12118.1"/>
    </source>
</evidence>
<feature type="domain" description="Mga helix-turn-helix" evidence="1">
    <location>
        <begin position="83"/>
        <end position="164"/>
    </location>
</feature>
<proteinExistence type="predicted"/>
<gene>
    <name evidence="2" type="ORF">EA71_00322</name>
</gene>
<dbReference type="InterPro" id="IPR036388">
    <property type="entry name" value="WH-like_DNA-bd_sf"/>
</dbReference>
<reference evidence="2 3" key="1">
    <citation type="submission" date="2015-06" db="EMBL/GenBank/DDBJ databases">
        <title>The Genome Sequence of Enterococcus durans 4EA1.</title>
        <authorList>
            <consortium name="The Broad Institute Genomics Platform"/>
            <consortium name="The Broad Institute Genome Sequencing Center for Infectious Disease"/>
            <person name="Earl A.M."/>
            <person name="Van Tyne D."/>
            <person name="Lebreton F."/>
            <person name="Saavedra J.T."/>
            <person name="Gilmore M.S."/>
            <person name="Manson Mcguire A."/>
            <person name="Clock S."/>
            <person name="Crupain M."/>
            <person name="Rangan U."/>
            <person name="Young S."/>
            <person name="Abouelleil A."/>
            <person name="Cao P."/>
            <person name="Chapman S.B."/>
            <person name="Griggs A."/>
            <person name="Priest M."/>
            <person name="Shea T."/>
            <person name="Wortman J."/>
            <person name="Nusbaum C."/>
            <person name="Birren B."/>
        </authorList>
    </citation>
    <scope>NUCLEOTIDE SEQUENCE [LARGE SCALE GENOMIC DNA]</scope>
    <source>
        <strain evidence="2 3">4EA1</strain>
    </source>
</reference>
<sequence length="496" mass="58399">MDIYDLLDNSETIQLKILRKIFSAGEKGVACAEVRRSLKINANTVLEAVGLFNDFFKETYVDRKVAINYTSETGLLTLDTEENIDFSEIYSTFLRRSINYQIIQKVSFESSSISQPAVRLYLSEATIFRKIKLLNSKIEEFQLKIKNVKMHGDEIQIRYLLYSLTVNAYTFNQHLLKFQERTHPFADAFINTFEVLSNYKFSIQGKIKLRIWLDITIKRIRLLNDTSMDANYLEVENQALYKAIKKSFLSILDHYSLLIGEDEIMILYSFMVSFELYDSKYLPLGTKEINSNGKVALLDKEFLRRVHEVFPHYEEKVTIETRREIEYSLTNLHCKITKFCGSFYYFSGKSISHLANMEIYQRLLTISNKLVASIEESFSDFITAEVLSLVYRRYFNLLLEILKNYSIKIRIGVSIHKDYSIKEGVFFRLTYLMHYFFDVEIEEAAEQQKYDLLITDLIVSTEQFAHDYYYLLTDIETTYDSDRIQKILVKIYKKKV</sequence>
<organism evidence="2 3">
    <name type="scientific">Enterococcus durans</name>
    <dbReference type="NCBI Taxonomy" id="53345"/>
    <lineage>
        <taxon>Bacteria</taxon>
        <taxon>Bacillati</taxon>
        <taxon>Bacillota</taxon>
        <taxon>Bacilli</taxon>
        <taxon>Lactobacillales</taxon>
        <taxon>Enterococcaceae</taxon>
        <taxon>Enterococcus</taxon>
    </lineage>
</organism>
<dbReference type="Gene3D" id="1.10.10.10">
    <property type="entry name" value="Winged helix-like DNA-binding domain superfamily/Winged helix DNA-binding domain"/>
    <property type="match status" value="1"/>
</dbReference>
<dbReference type="Pfam" id="PF05043">
    <property type="entry name" value="Mga"/>
    <property type="match status" value="1"/>
</dbReference>
<name>A0A367CI34_9ENTE</name>
<dbReference type="EMBL" id="LEPB01000001">
    <property type="protein sequence ID" value="RCA12118.1"/>
    <property type="molecule type" value="Genomic_DNA"/>
</dbReference>
<comment type="caution">
    <text evidence="2">The sequence shown here is derived from an EMBL/GenBank/DDBJ whole genome shotgun (WGS) entry which is preliminary data.</text>
</comment>
<evidence type="ECO:0000259" key="1">
    <source>
        <dbReference type="Pfam" id="PF05043"/>
    </source>
</evidence>
<accession>A0A367CI34</accession>
<protein>
    <recommendedName>
        <fullName evidence="1">Mga helix-turn-helix domain-containing protein</fullName>
    </recommendedName>
</protein>